<dbReference type="Proteomes" id="UP000000639">
    <property type="component" value="Chromosome"/>
</dbReference>
<dbReference type="RefSeq" id="WP_011769021.1">
    <property type="nucleotide sequence ID" value="NC_008709.1"/>
</dbReference>
<dbReference type="OrthoDB" id="9769565at2"/>
<dbReference type="AlphaFoldDB" id="A1SSJ7"/>
<dbReference type="KEGG" id="pin:Ping_0608"/>
<reference evidence="1 2" key="1">
    <citation type="submission" date="2007-01" db="EMBL/GenBank/DDBJ databases">
        <title>Complete sequence of Psychromonas ingrahamii 37.</title>
        <authorList>
            <consortium name="US DOE Joint Genome Institute"/>
            <person name="Copeland A."/>
            <person name="Lucas S."/>
            <person name="Lapidus A."/>
            <person name="Barry K."/>
            <person name="Detter J.C."/>
            <person name="Glavina del Rio T."/>
            <person name="Hammon N."/>
            <person name="Israni S."/>
            <person name="Dalin E."/>
            <person name="Tice H."/>
            <person name="Pitluck S."/>
            <person name="Thompson L.S."/>
            <person name="Brettin T."/>
            <person name="Bruce D."/>
            <person name="Han C."/>
            <person name="Tapia R."/>
            <person name="Schmutz J."/>
            <person name="Larimer F."/>
            <person name="Land M."/>
            <person name="Hauser L."/>
            <person name="Kyrpides N."/>
            <person name="Ivanova N."/>
            <person name="Staley J."/>
            <person name="Richardson P."/>
        </authorList>
    </citation>
    <scope>NUCLEOTIDE SEQUENCE [LARGE SCALE GENOMIC DNA]</scope>
    <source>
        <strain evidence="1 2">37</strain>
    </source>
</reference>
<evidence type="ECO:0000313" key="1">
    <source>
        <dbReference type="EMBL" id="ABM02462.1"/>
    </source>
</evidence>
<proteinExistence type="predicted"/>
<protein>
    <submittedName>
        <fullName evidence="1">Ubiquinone biosynthesis hydroxylase, UbiH/UbiF/VisC/COQ6 family protein</fullName>
    </submittedName>
</protein>
<dbReference type="SUPFAM" id="SSF51905">
    <property type="entry name" value="FAD/NAD(P)-binding domain"/>
    <property type="match status" value="1"/>
</dbReference>
<sequence>MMQSYDLTIVGGGIVGLTLAASLADRALSIALIETSNRPIILGRNVVLQAMRYLPDLSAPIIKQAKGQFPLLSRDTNK</sequence>
<keyword evidence="2" id="KW-1185">Reference proteome</keyword>
<dbReference type="HOGENOM" id="CLU_2619463_0_0_6"/>
<evidence type="ECO:0000313" key="2">
    <source>
        <dbReference type="Proteomes" id="UP000000639"/>
    </source>
</evidence>
<keyword evidence="1" id="KW-0830">Ubiquinone</keyword>
<name>A1SSJ7_PSYIN</name>
<accession>A1SSJ7</accession>
<gene>
    <name evidence="1" type="ordered locus">Ping_0608</name>
</gene>
<dbReference type="Gene3D" id="3.50.50.60">
    <property type="entry name" value="FAD/NAD(P)-binding domain"/>
    <property type="match status" value="1"/>
</dbReference>
<dbReference type="InterPro" id="IPR036188">
    <property type="entry name" value="FAD/NAD-bd_sf"/>
</dbReference>
<organism evidence="1 2">
    <name type="scientific">Psychromonas ingrahamii (strain DSM 17664 / CCUG 51855 / 37)</name>
    <dbReference type="NCBI Taxonomy" id="357804"/>
    <lineage>
        <taxon>Bacteria</taxon>
        <taxon>Pseudomonadati</taxon>
        <taxon>Pseudomonadota</taxon>
        <taxon>Gammaproteobacteria</taxon>
        <taxon>Alteromonadales</taxon>
        <taxon>Psychromonadaceae</taxon>
        <taxon>Psychromonas</taxon>
    </lineage>
</organism>
<dbReference type="eggNOG" id="COG0654">
    <property type="taxonomic scope" value="Bacteria"/>
</dbReference>
<dbReference type="Pfam" id="PF13450">
    <property type="entry name" value="NAD_binding_8"/>
    <property type="match status" value="1"/>
</dbReference>
<dbReference type="STRING" id="357804.Ping_0608"/>
<dbReference type="EMBL" id="CP000510">
    <property type="protein sequence ID" value="ABM02462.1"/>
    <property type="molecule type" value="Genomic_DNA"/>
</dbReference>